<dbReference type="EMBL" id="JACCHL010000001">
    <property type="protein sequence ID" value="NYH54853.1"/>
    <property type="molecule type" value="Genomic_DNA"/>
</dbReference>
<organism evidence="1 2">
    <name type="scientific">Nocardiopsis sinuspersici</name>
    <dbReference type="NCBI Taxonomy" id="501010"/>
    <lineage>
        <taxon>Bacteria</taxon>
        <taxon>Bacillati</taxon>
        <taxon>Actinomycetota</taxon>
        <taxon>Actinomycetes</taxon>
        <taxon>Streptosporangiales</taxon>
        <taxon>Nocardiopsidaceae</taxon>
        <taxon>Nocardiopsis</taxon>
    </lineage>
</organism>
<proteinExistence type="predicted"/>
<evidence type="ECO:0000313" key="1">
    <source>
        <dbReference type="EMBL" id="NYH54853.1"/>
    </source>
</evidence>
<dbReference type="Proteomes" id="UP000584931">
    <property type="component" value="Unassembled WGS sequence"/>
</dbReference>
<name>A0A7Y9XHY1_9ACTN</name>
<sequence>MGHEQGKLIGDGLRPVGGVFRRWRSHRCRSRER</sequence>
<evidence type="ECO:0000313" key="2">
    <source>
        <dbReference type="Proteomes" id="UP000584931"/>
    </source>
</evidence>
<protein>
    <submittedName>
        <fullName evidence="1">Uncharacterized protein</fullName>
    </submittedName>
</protein>
<gene>
    <name evidence="1" type="ORF">HNR06_004442</name>
</gene>
<accession>A0A7Y9XHY1</accession>
<dbReference type="AlphaFoldDB" id="A0A7Y9XHY1"/>
<reference evidence="1 2" key="1">
    <citation type="submission" date="2020-07" db="EMBL/GenBank/DDBJ databases">
        <title>Sequencing the genomes of 1000 actinobacteria strains.</title>
        <authorList>
            <person name="Klenk H.-P."/>
        </authorList>
    </citation>
    <scope>NUCLEOTIDE SEQUENCE [LARGE SCALE GENOMIC DNA]</scope>
    <source>
        <strain evidence="1 2">DSM 45278</strain>
    </source>
</reference>
<comment type="caution">
    <text evidence="1">The sequence shown here is derived from an EMBL/GenBank/DDBJ whole genome shotgun (WGS) entry which is preliminary data.</text>
</comment>